<dbReference type="Proteomes" id="UP000664617">
    <property type="component" value="Unassembled WGS sequence"/>
</dbReference>
<feature type="transmembrane region" description="Helical" evidence="1">
    <location>
        <begin position="131"/>
        <end position="152"/>
    </location>
</feature>
<dbReference type="Pfam" id="PF07885">
    <property type="entry name" value="Ion_trans_2"/>
    <property type="match status" value="1"/>
</dbReference>
<gene>
    <name evidence="3" type="ORF">J0911_14970</name>
</gene>
<feature type="transmembrane region" description="Helical" evidence="1">
    <location>
        <begin position="60"/>
        <end position="82"/>
    </location>
</feature>
<dbReference type="RefSeq" id="WP_207276279.1">
    <property type="nucleotide sequence ID" value="NZ_JAFMPK010000047.1"/>
</dbReference>
<keyword evidence="3" id="KW-0406">Ion transport</keyword>
<accession>A0ABS3ID30</accession>
<evidence type="ECO:0000259" key="2">
    <source>
        <dbReference type="Pfam" id="PF07885"/>
    </source>
</evidence>
<keyword evidence="3" id="KW-0407">Ion channel</keyword>
<dbReference type="InterPro" id="IPR013099">
    <property type="entry name" value="K_chnl_dom"/>
</dbReference>
<organism evidence="3 4">
    <name type="scientific">Myceligenerans salitolerans</name>
    <dbReference type="NCBI Taxonomy" id="1230528"/>
    <lineage>
        <taxon>Bacteria</taxon>
        <taxon>Bacillati</taxon>
        <taxon>Actinomycetota</taxon>
        <taxon>Actinomycetes</taxon>
        <taxon>Micrococcales</taxon>
        <taxon>Promicromonosporaceae</taxon>
        <taxon>Myceligenerans</taxon>
    </lineage>
</organism>
<dbReference type="GO" id="GO:0034220">
    <property type="term" value="P:monoatomic ion transmembrane transport"/>
    <property type="evidence" value="ECO:0007669"/>
    <property type="project" value="UniProtKB-KW"/>
</dbReference>
<comment type="caution">
    <text evidence="3">The sequence shown here is derived from an EMBL/GenBank/DDBJ whole genome shotgun (WGS) entry which is preliminary data.</text>
</comment>
<protein>
    <submittedName>
        <fullName evidence="3">Two pore domain potassium channel family protein</fullName>
    </submittedName>
</protein>
<dbReference type="Gene3D" id="1.10.287.70">
    <property type="match status" value="1"/>
</dbReference>
<keyword evidence="3" id="KW-0813">Transport</keyword>
<evidence type="ECO:0000313" key="4">
    <source>
        <dbReference type="Proteomes" id="UP000664617"/>
    </source>
</evidence>
<dbReference type="EMBL" id="JAFMPK010000047">
    <property type="protein sequence ID" value="MBO0610333.1"/>
    <property type="molecule type" value="Genomic_DNA"/>
</dbReference>
<dbReference type="SUPFAM" id="SSF81324">
    <property type="entry name" value="Voltage-gated potassium channels"/>
    <property type="match status" value="1"/>
</dbReference>
<evidence type="ECO:0000313" key="3">
    <source>
        <dbReference type="EMBL" id="MBO0610333.1"/>
    </source>
</evidence>
<keyword evidence="4" id="KW-1185">Reference proteome</keyword>
<proteinExistence type="predicted"/>
<keyword evidence="1" id="KW-0812">Transmembrane</keyword>
<evidence type="ECO:0000256" key="1">
    <source>
        <dbReference type="SAM" id="Phobius"/>
    </source>
</evidence>
<keyword evidence="1" id="KW-1133">Transmembrane helix</keyword>
<keyword evidence="1" id="KW-0472">Membrane</keyword>
<name>A0ABS3ID30_9MICO</name>
<feature type="domain" description="Potassium channel" evidence="2">
    <location>
        <begin position="95"/>
        <end position="151"/>
    </location>
</feature>
<reference evidence="4" key="1">
    <citation type="submission" date="2023-07" db="EMBL/GenBank/DDBJ databases">
        <title>Myceligenerans salitolerans sp. nov., a halotolerant actinomycete isolated from a salt lake in Xinjiang, China.</title>
        <authorList>
            <person name="Guan T."/>
        </authorList>
    </citation>
    <scope>NUCLEOTIDE SEQUENCE [LARGE SCALE GENOMIC DNA]</scope>
    <source>
        <strain evidence="4">XHU 5031</strain>
    </source>
</reference>
<sequence length="294" mass="30645">MVTALATGAGAVLVLLALRDVFHALLHPSGRGRISPVVSGLVWRACRRLGGRATGLGGPAVMVAVAVVWLGLVVTGWALVYWPHLDSGFSYGIGLEPARRDDLVDAFYVSTVTLTTLGFGDVVPTAGWLRLAAPVEGMIGFGLLTAGVSWILQVYPALGRRRAAALQLDGLRRTRTAQLLRQEEPEGIGAGAGAPILRGLAAELDQVRVDLLQYEVTYYFADPEPSSSLATLAPYALELSAAARESGAASLRHAGAVLDVALGGLAEALDSRHLHTGGSTSSVLAAYERAQCGG</sequence>